<keyword evidence="2" id="KW-1185">Reference proteome</keyword>
<dbReference type="Proteomes" id="UP001240236">
    <property type="component" value="Unassembled WGS sequence"/>
</dbReference>
<comment type="caution">
    <text evidence="1">The sequence shown here is derived from an EMBL/GenBank/DDBJ whole genome shotgun (WGS) entry which is preliminary data.</text>
</comment>
<dbReference type="EMBL" id="JAUSUZ010000001">
    <property type="protein sequence ID" value="MDQ0367580.1"/>
    <property type="molecule type" value="Genomic_DNA"/>
</dbReference>
<dbReference type="AlphaFoldDB" id="A0AAE3W1G8"/>
<evidence type="ECO:0000313" key="1">
    <source>
        <dbReference type="EMBL" id="MDQ0367580.1"/>
    </source>
</evidence>
<protein>
    <submittedName>
        <fullName evidence="1">Uncharacterized protein</fullName>
    </submittedName>
</protein>
<sequence length="625" mass="68119">MEEGYQDSISPVPAAAMTPFLSLTILEITIDDLEVGYGRLVEEVGKRALKCRRGRRSIAASGIQAEDCDEHGFGWAADADHSLDAMVVQCEHHPGWMKEDHIYTDREHKLVILLRRRALVAVHADLPGLRDSIQSWLDNSPPPPFRRITEGVMHAAFIRGDAKGLWLRGTHARRTTKADSKNISGRRLSDALLPHEDSSFAMGSARAALPSDINLNALSGIIGSTPRKSQMWARATASMADFLAQADDALSMVEDVMSAGITMDQPYPLLARKEENLGVVKGAFDFSILDAANIASVPNVDPDLAEAAELLSDSILEIQGSSTSSNFVLQVGEHGAICGSLSGRINAGKDCVTFNFGYKGEPTNGPPVRRILTALNLYADSLLTIYFESGHTVVEKALWKREIRSAPFPNWEFHDLRPFDITCEKPPVKGDQKIHDAIGVAGDTSLFAWVVQHYANGWLICDDGSGEVADFIHISPDRDATLSLIHVKGAASSTARRQIAVGPYEVVSSQAAKNIRYLSSEHLHKALSDPSIARPACWTDGKRVSGRSEFLEMLECRRQSDPVRVVIVQPHVSEAIHVTTSNDRDRGLNNTPNVLRMSLLDALLNTARSSIVGCGADLHVIGGHL</sequence>
<evidence type="ECO:0000313" key="2">
    <source>
        <dbReference type="Proteomes" id="UP001240236"/>
    </source>
</evidence>
<accession>A0AAE3W1G8</accession>
<reference evidence="1 2" key="1">
    <citation type="submission" date="2023-07" db="EMBL/GenBank/DDBJ databases">
        <title>Sequencing the genomes of 1000 actinobacteria strains.</title>
        <authorList>
            <person name="Klenk H.-P."/>
        </authorList>
    </citation>
    <scope>NUCLEOTIDE SEQUENCE [LARGE SCALE GENOMIC DNA]</scope>
    <source>
        <strain evidence="1 2">DSM 44709</strain>
    </source>
</reference>
<dbReference type="RefSeq" id="WP_307241707.1">
    <property type="nucleotide sequence ID" value="NZ_JAUSUZ010000001.1"/>
</dbReference>
<name>A0AAE3W1G8_9ACTN</name>
<organism evidence="1 2">
    <name type="scientific">Catenuloplanes indicus</name>
    <dbReference type="NCBI Taxonomy" id="137267"/>
    <lineage>
        <taxon>Bacteria</taxon>
        <taxon>Bacillati</taxon>
        <taxon>Actinomycetota</taxon>
        <taxon>Actinomycetes</taxon>
        <taxon>Micromonosporales</taxon>
        <taxon>Micromonosporaceae</taxon>
        <taxon>Catenuloplanes</taxon>
    </lineage>
</organism>
<proteinExistence type="predicted"/>
<gene>
    <name evidence="1" type="ORF">J2S42_004249</name>
</gene>